<dbReference type="AlphaFoldDB" id="A0A6J4QAF3"/>
<evidence type="ECO:0000256" key="2">
    <source>
        <dbReference type="ARBA" id="ARBA00006171"/>
    </source>
</evidence>
<dbReference type="GO" id="GO:0046872">
    <property type="term" value="F:metal ion binding"/>
    <property type="evidence" value="ECO:0007669"/>
    <property type="project" value="UniProtKB-KW"/>
</dbReference>
<comment type="similarity">
    <text evidence="2">Belongs to the HAD-like hydrolase superfamily. CbbY/CbbZ/Gph/YieH family.</text>
</comment>
<gene>
    <name evidence="5" type="ORF">AVDCRST_MAG74-3810</name>
</gene>
<evidence type="ECO:0000313" key="5">
    <source>
        <dbReference type="EMBL" id="CAA9432297.1"/>
    </source>
</evidence>
<keyword evidence="4" id="KW-0460">Magnesium</keyword>
<accession>A0A6J4QAF3</accession>
<dbReference type="SFLD" id="SFLDS00003">
    <property type="entry name" value="Haloacid_Dehalogenase"/>
    <property type="match status" value="1"/>
</dbReference>
<protein>
    <recommendedName>
        <fullName evidence="6">Beta-phosphoglucomutase</fullName>
    </recommendedName>
</protein>
<dbReference type="InterPro" id="IPR023198">
    <property type="entry name" value="PGP-like_dom2"/>
</dbReference>
<organism evidence="5">
    <name type="scientific">uncultured Pyrinomonadaceae bacterium</name>
    <dbReference type="NCBI Taxonomy" id="2283094"/>
    <lineage>
        <taxon>Bacteria</taxon>
        <taxon>Pseudomonadati</taxon>
        <taxon>Acidobacteriota</taxon>
        <taxon>Blastocatellia</taxon>
        <taxon>Blastocatellales</taxon>
        <taxon>Pyrinomonadaceae</taxon>
        <taxon>environmental samples</taxon>
    </lineage>
</organism>
<dbReference type="EMBL" id="CADCUR010000311">
    <property type="protein sequence ID" value="CAA9432297.1"/>
    <property type="molecule type" value="Genomic_DNA"/>
</dbReference>
<dbReference type="Pfam" id="PF13419">
    <property type="entry name" value="HAD_2"/>
    <property type="match status" value="1"/>
</dbReference>
<dbReference type="GO" id="GO:0003824">
    <property type="term" value="F:catalytic activity"/>
    <property type="evidence" value="ECO:0007669"/>
    <property type="project" value="UniProtKB-ARBA"/>
</dbReference>
<sequence length="230" mass="25764">MIKAILMDFNGVIINDEPLQMQAYQEILKDDAIELTEADYYSCLGMDDRTFIETAYLRAGKSITAERNKEINDAKTARWREIIDEEIPIFAGVENFVKKMEKEFALGIVSMARREEIEYVLEKTGLMGSFSAIISAEDVENCKPNPECYRKGFNVIDAFRTRSGSNPIVHGDCLVIEDSPQGIRAGVKAGLKTLGVTNTVSAKELYEAGADSVTKNLDDWMPDSVRRVFV</sequence>
<evidence type="ECO:0000256" key="1">
    <source>
        <dbReference type="ARBA" id="ARBA00001946"/>
    </source>
</evidence>
<dbReference type="PANTHER" id="PTHR46193:SF21">
    <property type="entry name" value="SLL1138 PROTEIN"/>
    <property type="match status" value="1"/>
</dbReference>
<dbReference type="InterPro" id="IPR041492">
    <property type="entry name" value="HAD_2"/>
</dbReference>
<dbReference type="Gene3D" id="1.10.150.240">
    <property type="entry name" value="Putative phosphatase, domain 2"/>
    <property type="match status" value="1"/>
</dbReference>
<dbReference type="InterPro" id="IPR023214">
    <property type="entry name" value="HAD_sf"/>
</dbReference>
<evidence type="ECO:0000256" key="3">
    <source>
        <dbReference type="ARBA" id="ARBA00022723"/>
    </source>
</evidence>
<comment type="cofactor">
    <cofactor evidence="1">
        <name>Mg(2+)</name>
        <dbReference type="ChEBI" id="CHEBI:18420"/>
    </cofactor>
</comment>
<dbReference type="Gene3D" id="3.40.50.1000">
    <property type="entry name" value="HAD superfamily/HAD-like"/>
    <property type="match status" value="1"/>
</dbReference>
<keyword evidence="3" id="KW-0479">Metal-binding</keyword>
<evidence type="ECO:0008006" key="6">
    <source>
        <dbReference type="Google" id="ProtNLM"/>
    </source>
</evidence>
<evidence type="ECO:0000256" key="4">
    <source>
        <dbReference type="ARBA" id="ARBA00022842"/>
    </source>
</evidence>
<dbReference type="SUPFAM" id="SSF56784">
    <property type="entry name" value="HAD-like"/>
    <property type="match status" value="1"/>
</dbReference>
<dbReference type="SFLD" id="SFLDG01129">
    <property type="entry name" value="C1.5:_HAD__Beta-PGM__Phosphata"/>
    <property type="match status" value="1"/>
</dbReference>
<dbReference type="InterPro" id="IPR051600">
    <property type="entry name" value="Beta-PGM-like"/>
</dbReference>
<name>A0A6J4QAF3_9BACT</name>
<dbReference type="PANTHER" id="PTHR46193">
    <property type="entry name" value="6-PHOSPHOGLUCONATE PHOSPHATASE"/>
    <property type="match status" value="1"/>
</dbReference>
<proteinExistence type="inferred from homology"/>
<dbReference type="InterPro" id="IPR036412">
    <property type="entry name" value="HAD-like_sf"/>
</dbReference>
<reference evidence="5" key="1">
    <citation type="submission" date="2020-02" db="EMBL/GenBank/DDBJ databases">
        <authorList>
            <person name="Meier V. D."/>
        </authorList>
    </citation>
    <scope>NUCLEOTIDE SEQUENCE</scope>
    <source>
        <strain evidence="5">AVDCRST_MAG74</strain>
    </source>
</reference>